<sequence>MNKINTVEQFDDAVNNGAFLILKHSTTCPISQAAYEEFEKFTEDHPEVNSYYLTVQDARPLSNHIAEKYDLKHESPQALLFTNSGVAWHASHWKITYETLANVLAENK</sequence>
<keyword evidence="4" id="KW-1185">Reference proteome</keyword>
<dbReference type="Proteomes" id="UP000235114">
    <property type="component" value="Unassembled WGS sequence"/>
</dbReference>
<comment type="caution">
    <text evidence="1">The sequence shown here is derived from an EMBL/GenBank/DDBJ whole genome shotgun (WGS) entry which is preliminary data.</text>
</comment>
<dbReference type="SUPFAM" id="SSF52833">
    <property type="entry name" value="Thioredoxin-like"/>
    <property type="match status" value="1"/>
</dbReference>
<dbReference type="EMBL" id="PGVD01000020">
    <property type="protein sequence ID" value="PLR98712.1"/>
    <property type="molecule type" value="Genomic_DNA"/>
</dbReference>
<protein>
    <submittedName>
        <fullName evidence="1">Bacillithiol system redox-active protein YtxJ</fullName>
    </submittedName>
</protein>
<reference evidence="2 4" key="2">
    <citation type="submission" date="2017-12" db="EMBL/GenBank/DDBJ databases">
        <title>Comparative Functional Genomics of Dry Heat Resistant strains isolated from the Viking Spacecraft.</title>
        <authorList>
            <person name="Seuylemezian A."/>
            <person name="Cooper K."/>
            <person name="Vaishampayan P."/>
        </authorList>
    </citation>
    <scope>NUCLEOTIDE SEQUENCE [LARGE SCALE GENOMIC DNA]</scope>
    <source>
        <strain evidence="2 4">ATCC 29669</strain>
    </source>
</reference>
<evidence type="ECO:0000313" key="1">
    <source>
        <dbReference type="EMBL" id="PLR80146.1"/>
    </source>
</evidence>
<dbReference type="OrthoDB" id="677051at2"/>
<accession>A0A2N5GHB6</accession>
<evidence type="ECO:0000313" key="3">
    <source>
        <dbReference type="Proteomes" id="UP000234951"/>
    </source>
</evidence>
<dbReference type="EMBL" id="PGVA01000057">
    <property type="protein sequence ID" value="PLR80146.1"/>
    <property type="molecule type" value="Genomic_DNA"/>
</dbReference>
<dbReference type="Pfam" id="PF11009">
    <property type="entry name" value="BrxC"/>
    <property type="match status" value="1"/>
</dbReference>
<evidence type="ECO:0000313" key="2">
    <source>
        <dbReference type="EMBL" id="PLR98712.1"/>
    </source>
</evidence>
<dbReference type="InterPro" id="IPR036249">
    <property type="entry name" value="Thioredoxin-like_sf"/>
</dbReference>
<name>A0A2N5GHB6_9BACI</name>
<organism evidence="1 3">
    <name type="scientific">Bacillus canaveralius</name>
    <dbReference type="NCBI Taxonomy" id="1403243"/>
    <lineage>
        <taxon>Bacteria</taxon>
        <taxon>Bacillati</taxon>
        <taxon>Bacillota</taxon>
        <taxon>Bacilli</taxon>
        <taxon>Bacillales</taxon>
        <taxon>Bacillaceae</taxon>
        <taxon>Bacillus</taxon>
    </lineage>
</organism>
<dbReference type="Proteomes" id="UP000234951">
    <property type="component" value="Unassembled WGS sequence"/>
</dbReference>
<dbReference type="NCBIfam" id="TIGR04019">
    <property type="entry name" value="B_thiol_YtxJ"/>
    <property type="match status" value="1"/>
</dbReference>
<proteinExistence type="predicted"/>
<evidence type="ECO:0000313" key="4">
    <source>
        <dbReference type="Proteomes" id="UP000235114"/>
    </source>
</evidence>
<dbReference type="RefSeq" id="WP_101578992.1">
    <property type="nucleotide sequence ID" value="NZ_PGVA01000057.1"/>
</dbReference>
<dbReference type="Gene3D" id="3.40.30.10">
    <property type="entry name" value="Glutaredoxin"/>
    <property type="match status" value="1"/>
</dbReference>
<dbReference type="InterPro" id="IPR022551">
    <property type="entry name" value="BrxC"/>
</dbReference>
<dbReference type="AlphaFoldDB" id="A0A2N5GHB6"/>
<gene>
    <name evidence="1" type="primary">ytxJ</name>
    <name evidence="1" type="ORF">CU635_19235</name>
    <name evidence="2" type="ORF">CVD25_07300</name>
</gene>
<reference evidence="1 3" key="1">
    <citation type="submission" date="2017-11" db="EMBL/GenBank/DDBJ databases">
        <title>Comparitive Functional Genomics of Dry Heat Resistant strains isolated from the Viking Spacecraft.</title>
        <authorList>
            <person name="Seuylemezian A."/>
            <person name="Cooper K."/>
            <person name="Vaishampayan P."/>
        </authorList>
    </citation>
    <scope>NUCLEOTIDE SEQUENCE [LARGE SCALE GENOMIC DNA]</scope>
    <source>
        <strain evidence="1 3">M4.6</strain>
    </source>
</reference>